<proteinExistence type="predicted"/>
<keyword evidence="1" id="KW-1133">Transmembrane helix</keyword>
<dbReference type="AlphaFoldDB" id="A0A392R986"/>
<evidence type="ECO:0000256" key="1">
    <source>
        <dbReference type="SAM" id="Phobius"/>
    </source>
</evidence>
<feature type="transmembrane region" description="Helical" evidence="1">
    <location>
        <begin position="90"/>
        <end position="115"/>
    </location>
</feature>
<name>A0A392R986_9FABA</name>
<evidence type="ECO:0000313" key="2">
    <source>
        <dbReference type="EMBL" id="MCI32330.1"/>
    </source>
</evidence>
<evidence type="ECO:0000313" key="3">
    <source>
        <dbReference type="Proteomes" id="UP000265520"/>
    </source>
</evidence>
<organism evidence="2 3">
    <name type="scientific">Trifolium medium</name>
    <dbReference type="NCBI Taxonomy" id="97028"/>
    <lineage>
        <taxon>Eukaryota</taxon>
        <taxon>Viridiplantae</taxon>
        <taxon>Streptophyta</taxon>
        <taxon>Embryophyta</taxon>
        <taxon>Tracheophyta</taxon>
        <taxon>Spermatophyta</taxon>
        <taxon>Magnoliopsida</taxon>
        <taxon>eudicotyledons</taxon>
        <taxon>Gunneridae</taxon>
        <taxon>Pentapetalae</taxon>
        <taxon>rosids</taxon>
        <taxon>fabids</taxon>
        <taxon>Fabales</taxon>
        <taxon>Fabaceae</taxon>
        <taxon>Papilionoideae</taxon>
        <taxon>50 kb inversion clade</taxon>
        <taxon>NPAAA clade</taxon>
        <taxon>Hologalegina</taxon>
        <taxon>IRL clade</taxon>
        <taxon>Trifolieae</taxon>
        <taxon>Trifolium</taxon>
    </lineage>
</organism>
<reference evidence="2 3" key="1">
    <citation type="journal article" date="2018" name="Front. Plant Sci.">
        <title>Red Clover (Trifolium pratense) and Zigzag Clover (T. medium) - A Picture of Genomic Similarities and Differences.</title>
        <authorList>
            <person name="Dluhosova J."/>
            <person name="Istvanek J."/>
            <person name="Nedelnik J."/>
            <person name="Repkova J."/>
        </authorList>
    </citation>
    <scope>NUCLEOTIDE SEQUENCE [LARGE SCALE GENOMIC DNA]</scope>
    <source>
        <strain evidence="3">cv. 10/8</strain>
        <tissue evidence="2">Leaf</tissue>
    </source>
</reference>
<keyword evidence="3" id="KW-1185">Reference proteome</keyword>
<accession>A0A392R986</accession>
<sequence length="146" mass="16463">EEDVSGGCCRGPVVSPRGRTIIAPPRTQISLQRFNSEILSLQQFVGVIESGDDCCHVRVGRLSDRQGLIHRFFQRGLWLFSRSALRKKQYFIFILGKGRSFFSIFGITGVVYRYLIVIALERREDGVVLPRGRADDGVLFAVDMVV</sequence>
<dbReference type="EMBL" id="LXQA010194641">
    <property type="protein sequence ID" value="MCI32330.1"/>
    <property type="molecule type" value="Genomic_DNA"/>
</dbReference>
<protein>
    <submittedName>
        <fullName evidence="2">Uncharacterized protein</fullName>
    </submittedName>
</protein>
<keyword evidence="1" id="KW-0472">Membrane</keyword>
<comment type="caution">
    <text evidence="2">The sequence shown here is derived from an EMBL/GenBank/DDBJ whole genome shotgun (WGS) entry which is preliminary data.</text>
</comment>
<feature type="non-terminal residue" evidence="2">
    <location>
        <position position="1"/>
    </location>
</feature>
<dbReference type="Proteomes" id="UP000265520">
    <property type="component" value="Unassembled WGS sequence"/>
</dbReference>
<keyword evidence="1" id="KW-0812">Transmembrane</keyword>